<dbReference type="Proteomes" id="UP000243499">
    <property type="component" value="Chromosome 6"/>
</dbReference>
<gene>
    <name evidence="1" type="ORF">PAHAL_6G190500</name>
</gene>
<name>A0A2T8IGT6_9POAL</name>
<dbReference type="AlphaFoldDB" id="A0A2T8IGT6"/>
<protein>
    <submittedName>
        <fullName evidence="1">Uncharacterized protein</fullName>
    </submittedName>
</protein>
<accession>A0A2T8IGT6</accession>
<reference evidence="1" key="1">
    <citation type="submission" date="2018-04" db="EMBL/GenBank/DDBJ databases">
        <title>WGS assembly of Panicum hallii.</title>
        <authorList>
            <person name="Lovell J."/>
            <person name="Jenkins J."/>
            <person name="Lowry D."/>
            <person name="Mamidi S."/>
            <person name="Sreedasyam A."/>
            <person name="Weng X."/>
            <person name="Barry K."/>
            <person name="Bonette J."/>
            <person name="Campitelli B."/>
            <person name="Daum C."/>
            <person name="Gordon S."/>
            <person name="Gould B."/>
            <person name="Lipzen A."/>
            <person name="Macqueen A."/>
            <person name="Palacio-Mejia J."/>
            <person name="Plott C."/>
            <person name="Shakirov E."/>
            <person name="Shu S."/>
            <person name="Yoshinaga Y."/>
            <person name="Zane M."/>
            <person name="Rokhsar D."/>
            <person name="Grimwood J."/>
            <person name="Schmutz J."/>
            <person name="Juenger T."/>
        </authorList>
    </citation>
    <scope>NUCLEOTIDE SEQUENCE [LARGE SCALE GENOMIC DNA]</scope>
    <source>
        <strain evidence="1">FIL2</strain>
    </source>
</reference>
<proteinExistence type="predicted"/>
<sequence>MDISRQRALIHMQMQSELILLLLEPISLQSPLLSKSFSFSEILQLCYLHTSKLRSH</sequence>
<dbReference type="EMBL" id="CM008051">
    <property type="protein sequence ID" value="PVH36885.1"/>
    <property type="molecule type" value="Genomic_DNA"/>
</dbReference>
<dbReference type="Gramene" id="PVH36885">
    <property type="protein sequence ID" value="PVH36885"/>
    <property type="gene ID" value="PAHAL_6G190500"/>
</dbReference>
<organism evidence="1">
    <name type="scientific">Panicum hallii</name>
    <dbReference type="NCBI Taxonomy" id="206008"/>
    <lineage>
        <taxon>Eukaryota</taxon>
        <taxon>Viridiplantae</taxon>
        <taxon>Streptophyta</taxon>
        <taxon>Embryophyta</taxon>
        <taxon>Tracheophyta</taxon>
        <taxon>Spermatophyta</taxon>
        <taxon>Magnoliopsida</taxon>
        <taxon>Liliopsida</taxon>
        <taxon>Poales</taxon>
        <taxon>Poaceae</taxon>
        <taxon>PACMAD clade</taxon>
        <taxon>Panicoideae</taxon>
        <taxon>Panicodae</taxon>
        <taxon>Paniceae</taxon>
        <taxon>Panicinae</taxon>
        <taxon>Panicum</taxon>
        <taxon>Panicum sect. Panicum</taxon>
    </lineage>
</organism>
<evidence type="ECO:0000313" key="1">
    <source>
        <dbReference type="EMBL" id="PVH36885.1"/>
    </source>
</evidence>